<gene>
    <name evidence="2" type="ORF">SAMN05661030_0867</name>
</gene>
<feature type="region of interest" description="Disordered" evidence="1">
    <location>
        <begin position="43"/>
        <end position="86"/>
    </location>
</feature>
<feature type="compositionally biased region" description="Low complexity" evidence="1">
    <location>
        <begin position="43"/>
        <end position="57"/>
    </location>
</feature>
<accession>A0A1I1IU36</accession>
<feature type="compositionally biased region" description="Gly residues" evidence="1">
    <location>
        <begin position="58"/>
        <end position="77"/>
    </location>
</feature>
<name>A0A1I1IU36_9ACTN</name>
<dbReference type="EMBL" id="FOMD01000001">
    <property type="protein sequence ID" value="SFC39819.1"/>
    <property type="molecule type" value="Genomic_DNA"/>
</dbReference>
<dbReference type="Proteomes" id="UP000199022">
    <property type="component" value="Unassembled WGS sequence"/>
</dbReference>
<evidence type="ECO:0000256" key="1">
    <source>
        <dbReference type="SAM" id="MobiDB-lite"/>
    </source>
</evidence>
<protein>
    <submittedName>
        <fullName evidence="2">Uncharacterized protein</fullName>
    </submittedName>
</protein>
<evidence type="ECO:0000313" key="2">
    <source>
        <dbReference type="EMBL" id="SFC39819.1"/>
    </source>
</evidence>
<proteinExistence type="predicted"/>
<dbReference type="RefSeq" id="WP_091554985.1">
    <property type="nucleotide sequence ID" value="NZ_BNAC01000003.1"/>
</dbReference>
<evidence type="ECO:0000313" key="3">
    <source>
        <dbReference type="Proteomes" id="UP000199022"/>
    </source>
</evidence>
<reference evidence="3" key="1">
    <citation type="submission" date="2016-10" db="EMBL/GenBank/DDBJ databases">
        <authorList>
            <person name="Varghese N."/>
            <person name="Submissions S."/>
        </authorList>
    </citation>
    <scope>NUCLEOTIDE SEQUENCE [LARGE SCALE GENOMIC DNA]</scope>
    <source>
        <strain evidence="3">DSM 45962</strain>
    </source>
</reference>
<keyword evidence="3" id="KW-1185">Reference proteome</keyword>
<dbReference type="AlphaFoldDB" id="A0A1I1IU36"/>
<organism evidence="2 3">
    <name type="scientific">Klenkia taihuensis</name>
    <dbReference type="NCBI Taxonomy" id="1225127"/>
    <lineage>
        <taxon>Bacteria</taxon>
        <taxon>Bacillati</taxon>
        <taxon>Actinomycetota</taxon>
        <taxon>Actinomycetes</taxon>
        <taxon>Geodermatophilales</taxon>
        <taxon>Geodermatophilaceae</taxon>
        <taxon>Klenkia</taxon>
    </lineage>
</organism>
<sequence>MDPTDARRRGTRRVRLVTAAVAGGALVGTGALTVVVADAHPAAAESATTTATDPGTSTGDGGRLSGPPGGVGAGHGGSSHASSGSS</sequence>
<dbReference type="STRING" id="1225127.SAMN05661030_0867"/>